<dbReference type="EMBL" id="CP034550">
    <property type="protein sequence ID" value="QFZ19674.1"/>
    <property type="molecule type" value="Genomic_DNA"/>
</dbReference>
<sequence length="116" mass="12242">MALGVRADQTRRDATGAAPARHLHSDGYALEIGVNRTEAGRVVGEDWLGRVGVGADPDVFVGIRGDPARARAAVLGAAGHRCGTAVPRRRAGPVRRDPDHDHEQGRGQCVNPPSPR</sequence>
<dbReference type="KEGG" id="ssyi:EKG83_21570"/>
<name>A0A5Q0H1F3_SACSY</name>
<dbReference type="Proteomes" id="UP000325787">
    <property type="component" value="Chromosome"/>
</dbReference>
<organism evidence="2 3">
    <name type="scientific">Saccharothrix syringae</name>
    <name type="common">Nocardiopsis syringae</name>
    <dbReference type="NCBI Taxonomy" id="103733"/>
    <lineage>
        <taxon>Bacteria</taxon>
        <taxon>Bacillati</taxon>
        <taxon>Actinomycetota</taxon>
        <taxon>Actinomycetes</taxon>
        <taxon>Pseudonocardiales</taxon>
        <taxon>Pseudonocardiaceae</taxon>
        <taxon>Saccharothrix</taxon>
    </lineage>
</organism>
<proteinExistence type="predicted"/>
<accession>A0A5Q0H1F3</accession>
<evidence type="ECO:0000313" key="3">
    <source>
        <dbReference type="Proteomes" id="UP000325787"/>
    </source>
</evidence>
<gene>
    <name evidence="2" type="ORF">EKG83_21570</name>
</gene>
<dbReference type="RefSeq" id="WP_033429633.1">
    <property type="nucleotide sequence ID" value="NZ_CP034550.1"/>
</dbReference>
<protein>
    <submittedName>
        <fullName evidence="2">Uncharacterized protein</fullName>
    </submittedName>
</protein>
<feature type="region of interest" description="Disordered" evidence="1">
    <location>
        <begin position="84"/>
        <end position="116"/>
    </location>
</feature>
<keyword evidence="3" id="KW-1185">Reference proteome</keyword>
<feature type="compositionally biased region" description="Basic and acidic residues" evidence="1">
    <location>
        <begin position="94"/>
        <end position="105"/>
    </location>
</feature>
<evidence type="ECO:0000313" key="2">
    <source>
        <dbReference type="EMBL" id="QFZ19674.1"/>
    </source>
</evidence>
<feature type="region of interest" description="Disordered" evidence="1">
    <location>
        <begin position="1"/>
        <end position="20"/>
    </location>
</feature>
<reference evidence="3" key="1">
    <citation type="journal article" date="2021" name="Curr. Microbiol.">
        <title>Complete genome of nocamycin-producing strain Saccharothrix syringae NRRL B-16468 reveals the biosynthetic potential for secondary metabolites.</title>
        <authorList>
            <person name="Mo X."/>
            <person name="Yang S."/>
        </authorList>
    </citation>
    <scope>NUCLEOTIDE SEQUENCE [LARGE SCALE GENOMIC DNA]</scope>
    <source>
        <strain evidence="3">ATCC 51364 / DSM 43886 / JCM 6844 / KCTC 9398 / NBRC 14523 / NRRL B-16468 / INA 2240</strain>
    </source>
</reference>
<evidence type="ECO:0000256" key="1">
    <source>
        <dbReference type="SAM" id="MobiDB-lite"/>
    </source>
</evidence>
<dbReference type="AlphaFoldDB" id="A0A5Q0H1F3"/>